<evidence type="ECO:0000256" key="1">
    <source>
        <dbReference type="SAM" id="SignalP"/>
    </source>
</evidence>
<feature type="chain" id="PRO_5002023038" evidence="1">
    <location>
        <begin position="27"/>
        <end position="73"/>
    </location>
</feature>
<comment type="caution">
    <text evidence="2">The sequence shown here is derived from an EMBL/GenBank/DDBJ whole genome shotgun (WGS) entry which is preliminary data.</text>
</comment>
<evidence type="ECO:0000313" key="2">
    <source>
        <dbReference type="EMBL" id="KHD86044.1"/>
    </source>
</evidence>
<gene>
    <name evidence="2" type="ORF">NG54_05310</name>
</gene>
<sequence>MKKVMLTTAAAFALMAAPLVSNKVDAASNQPTKDCNTTGKVATYQYKFNSIDDLKKWLKEKELHSIRLIQFKQ</sequence>
<dbReference type="RefSeq" id="WP_035353754.1">
    <property type="nucleotide sequence ID" value="NZ_JRUN01000011.1"/>
</dbReference>
<dbReference type="EMBL" id="JRUN01000011">
    <property type="protein sequence ID" value="KHD86044.1"/>
    <property type="molecule type" value="Genomic_DNA"/>
</dbReference>
<keyword evidence="1" id="KW-0732">Signal</keyword>
<reference evidence="2 3" key="1">
    <citation type="submission" date="2014-10" db="EMBL/GenBank/DDBJ databases">
        <title>Draft genome of phytase producing Bacillus ginsengihumi strain M2.11.</title>
        <authorList>
            <person name="Toymentseva A."/>
            <person name="Boulygina E.A."/>
            <person name="Kazakov S.V."/>
            <person name="Kayumov I."/>
            <person name="Suleimanova A.D."/>
            <person name="Mardanova A.M."/>
            <person name="Maria S.N."/>
            <person name="Sergey M.Y."/>
            <person name="Sharipova M.R."/>
        </authorList>
    </citation>
    <scope>NUCLEOTIDE SEQUENCE [LARGE SCALE GENOMIC DNA]</scope>
    <source>
        <strain evidence="2 3">M2.11</strain>
    </source>
</reference>
<evidence type="ECO:0000313" key="3">
    <source>
        <dbReference type="Proteomes" id="UP000030588"/>
    </source>
</evidence>
<accession>A0A0A6VHD3</accession>
<feature type="signal peptide" evidence="1">
    <location>
        <begin position="1"/>
        <end position="26"/>
    </location>
</feature>
<protein>
    <submittedName>
        <fullName evidence="2">Uncharacterized protein</fullName>
    </submittedName>
</protein>
<name>A0A0A6VHD3_9BACI</name>
<dbReference type="Proteomes" id="UP000030588">
    <property type="component" value="Unassembled WGS sequence"/>
</dbReference>
<organism evidence="2 3">
    <name type="scientific">Heyndrickxia ginsengihumi</name>
    <dbReference type="NCBI Taxonomy" id="363870"/>
    <lineage>
        <taxon>Bacteria</taxon>
        <taxon>Bacillati</taxon>
        <taxon>Bacillota</taxon>
        <taxon>Bacilli</taxon>
        <taxon>Bacillales</taxon>
        <taxon>Bacillaceae</taxon>
        <taxon>Heyndrickxia</taxon>
    </lineage>
</organism>
<proteinExistence type="predicted"/>
<dbReference type="AlphaFoldDB" id="A0A0A6VHD3"/>